<reference evidence="2" key="1">
    <citation type="journal article" date="2020" name="Genome Biol.">
        <title>Gamete binning: chromosome-level and haplotype-resolved genome assembly enabled by high-throughput single-cell sequencing of gamete genomes.</title>
        <authorList>
            <person name="Campoy J.A."/>
            <person name="Sun H."/>
            <person name="Goel M."/>
            <person name="Jiao W.-B."/>
            <person name="Folz-Donahue K."/>
            <person name="Wang N."/>
            <person name="Rubio M."/>
            <person name="Liu C."/>
            <person name="Kukat C."/>
            <person name="Ruiz D."/>
            <person name="Huettel B."/>
            <person name="Schneeberger K."/>
        </authorList>
    </citation>
    <scope>NUCLEOTIDE SEQUENCE [LARGE SCALE GENOMIC DNA]</scope>
    <source>
        <strain evidence="2">cv. Rojo Pasion</strain>
    </source>
</reference>
<proteinExistence type="predicted"/>
<evidence type="ECO:0000313" key="2">
    <source>
        <dbReference type="Proteomes" id="UP000507245"/>
    </source>
</evidence>
<accession>A0A6J5YEC3</accession>
<gene>
    <name evidence="1" type="ORF">ORAREDHAP_LOCUS51230</name>
</gene>
<dbReference type="Proteomes" id="UP000507245">
    <property type="component" value="Unassembled WGS sequence"/>
</dbReference>
<sequence length="81" mass="9683">MRPEKGFYKSTLIKKRMVVVLMIHGEMRQQGWPGLDWNRTKLYRIDRIDRIDRKDEISHKLMLGVQNHTCMRPIRIFATAG</sequence>
<dbReference type="EMBL" id="CAEKKB010000008">
    <property type="protein sequence ID" value="CAB4321944.1"/>
    <property type="molecule type" value="Genomic_DNA"/>
</dbReference>
<evidence type="ECO:0000313" key="1">
    <source>
        <dbReference type="EMBL" id="CAB4321944.1"/>
    </source>
</evidence>
<protein>
    <submittedName>
        <fullName evidence="1">Uncharacterized protein</fullName>
    </submittedName>
</protein>
<keyword evidence="2" id="KW-1185">Reference proteome</keyword>
<dbReference type="AlphaFoldDB" id="A0A6J5YEC3"/>
<organism evidence="1 2">
    <name type="scientific">Prunus armeniaca</name>
    <name type="common">Apricot</name>
    <name type="synonym">Armeniaca vulgaris</name>
    <dbReference type="NCBI Taxonomy" id="36596"/>
    <lineage>
        <taxon>Eukaryota</taxon>
        <taxon>Viridiplantae</taxon>
        <taxon>Streptophyta</taxon>
        <taxon>Embryophyta</taxon>
        <taxon>Tracheophyta</taxon>
        <taxon>Spermatophyta</taxon>
        <taxon>Magnoliopsida</taxon>
        <taxon>eudicotyledons</taxon>
        <taxon>Gunneridae</taxon>
        <taxon>Pentapetalae</taxon>
        <taxon>rosids</taxon>
        <taxon>fabids</taxon>
        <taxon>Rosales</taxon>
        <taxon>Rosaceae</taxon>
        <taxon>Amygdaloideae</taxon>
        <taxon>Amygdaleae</taxon>
        <taxon>Prunus</taxon>
    </lineage>
</organism>
<name>A0A6J5YEC3_PRUAR</name>